<sequence>MTSRSFFNSLLFLLPASTHIASGTIEKRFDRSGLYQFVTRPEIRAPKWNVNVHHPDLVSPGYWFVAPREPLGANEQIGGWIGPTIYDNAGELVWSGAPKFLKTRVDDFRISNVAGEQLMTMIWDEHGAGVIMNSSYEIVKAREFTRPHLINMHEFHFVGDGRRAILLRGNRTKAAVEDAEVVGIDDEISCMADYDGFEEFDTTTWERTFKWSSFGRIALEESTWQDSRTIKERCEEGWDFFHANSVDKSKDGDFFVSARFTNAIYKISKMDGSIIWRLGGVKTDFAMGDLSFTGQHSVRYISESETHTLITILDNAKIDDLPPTHQYSRGLLLALSTAASPMTVSVVTEYPHPRGPGGYAKARGNLQTLENGNVFIGWSEQATLSEHLLDGTLIMDAQLKPDWLGSYRNYKFPFVGQPKEKEIAVVSVGHLDDGQTSTEVFVSWNGATEVASWNLYGANEEGGKGRLLNVAAKTGFETQILVNEFAAYVVLEALDSAGNVLGASKVTHTAPPKDLKPDEKPTHSHPHKHGKGGLVADPSDDSIKNSPPTPAAKILEGEVLEYAEPVSHSKLTSSTPYLAVIALVAVVFFVARTITRRRRLLGRFGTMQSVRGSLFADDPGAEKAVARSRAASFLKHRHKPSR</sequence>
<evidence type="ECO:0000256" key="2">
    <source>
        <dbReference type="SAM" id="Phobius"/>
    </source>
</evidence>
<dbReference type="InterPro" id="IPR039535">
    <property type="entry name" value="ASST-like"/>
</dbReference>
<evidence type="ECO:0008006" key="6">
    <source>
        <dbReference type="Google" id="ProtNLM"/>
    </source>
</evidence>
<keyword evidence="2" id="KW-1133">Transmembrane helix</keyword>
<evidence type="ECO:0000313" key="5">
    <source>
        <dbReference type="Proteomes" id="UP000660729"/>
    </source>
</evidence>
<feature type="transmembrane region" description="Helical" evidence="2">
    <location>
        <begin position="577"/>
        <end position="594"/>
    </location>
</feature>
<dbReference type="Pfam" id="PF14269">
    <property type="entry name" value="Arylsulfotran_2"/>
    <property type="match status" value="1"/>
</dbReference>
<keyword evidence="2" id="KW-0472">Membrane</keyword>
<keyword evidence="3" id="KW-0732">Signal</keyword>
<dbReference type="OrthoDB" id="5427350at2759"/>
<dbReference type="PANTHER" id="PTHR35340:SF8">
    <property type="entry name" value="ASST-DOMAIN-CONTAINING PROTEIN"/>
    <property type="match status" value="1"/>
</dbReference>
<keyword evidence="2" id="KW-0812">Transmembrane</keyword>
<dbReference type="PANTHER" id="PTHR35340">
    <property type="entry name" value="PQQ ENZYME REPEAT PROTEIN-RELATED"/>
    <property type="match status" value="1"/>
</dbReference>
<evidence type="ECO:0000313" key="4">
    <source>
        <dbReference type="EMBL" id="KAF7188265.1"/>
    </source>
</evidence>
<feature type="region of interest" description="Disordered" evidence="1">
    <location>
        <begin position="505"/>
        <end position="550"/>
    </location>
</feature>
<evidence type="ECO:0000256" key="1">
    <source>
        <dbReference type="SAM" id="MobiDB-lite"/>
    </source>
</evidence>
<keyword evidence="5" id="KW-1185">Reference proteome</keyword>
<protein>
    <recommendedName>
        <fullName evidence="6">ASST-domain-containing protein</fullName>
    </recommendedName>
</protein>
<comment type="caution">
    <text evidence="4">The sequence shown here is derived from an EMBL/GenBank/DDBJ whole genome shotgun (WGS) entry which is preliminary data.</text>
</comment>
<feature type="chain" id="PRO_5034508616" description="ASST-domain-containing protein" evidence="3">
    <location>
        <begin position="24"/>
        <end position="642"/>
    </location>
</feature>
<feature type="signal peptide" evidence="3">
    <location>
        <begin position="1"/>
        <end position="23"/>
    </location>
</feature>
<accession>A0A8H6RAE0</accession>
<gene>
    <name evidence="4" type="ORF">HII31_10329</name>
</gene>
<name>A0A8H6RAE0_9PEZI</name>
<evidence type="ECO:0000256" key="3">
    <source>
        <dbReference type="SAM" id="SignalP"/>
    </source>
</evidence>
<dbReference type="Proteomes" id="UP000660729">
    <property type="component" value="Unassembled WGS sequence"/>
</dbReference>
<dbReference type="AlphaFoldDB" id="A0A8H6RAE0"/>
<reference evidence="4" key="1">
    <citation type="submission" date="2020-04" db="EMBL/GenBank/DDBJ databases">
        <title>Draft genome resource of the tomato pathogen Pseudocercospora fuligena.</title>
        <authorList>
            <person name="Zaccaron A."/>
        </authorList>
    </citation>
    <scope>NUCLEOTIDE SEQUENCE</scope>
    <source>
        <strain evidence="4">PF001</strain>
    </source>
</reference>
<proteinExistence type="predicted"/>
<dbReference type="EMBL" id="JABCIY010000211">
    <property type="protein sequence ID" value="KAF7188265.1"/>
    <property type="molecule type" value="Genomic_DNA"/>
</dbReference>
<dbReference type="InterPro" id="IPR053143">
    <property type="entry name" value="Arylsulfate_ST"/>
</dbReference>
<feature type="compositionally biased region" description="Basic and acidic residues" evidence="1">
    <location>
        <begin position="511"/>
        <end position="522"/>
    </location>
</feature>
<organism evidence="4 5">
    <name type="scientific">Pseudocercospora fuligena</name>
    <dbReference type="NCBI Taxonomy" id="685502"/>
    <lineage>
        <taxon>Eukaryota</taxon>
        <taxon>Fungi</taxon>
        <taxon>Dikarya</taxon>
        <taxon>Ascomycota</taxon>
        <taxon>Pezizomycotina</taxon>
        <taxon>Dothideomycetes</taxon>
        <taxon>Dothideomycetidae</taxon>
        <taxon>Mycosphaerellales</taxon>
        <taxon>Mycosphaerellaceae</taxon>
        <taxon>Pseudocercospora</taxon>
    </lineage>
</organism>